<protein>
    <submittedName>
        <fullName evidence="2">Uncharacterized protein</fullName>
    </submittedName>
</protein>
<reference evidence="2 3" key="1">
    <citation type="journal article" date="2013" name="Biodegradation">
        <title>Quantitative proteomic analysis of ibuprofen-degrading Patulibacter sp. strain I11.</title>
        <authorList>
            <person name="Almeida B."/>
            <person name="Kjeldal H."/>
            <person name="Lolas I."/>
            <person name="Knudsen A.D."/>
            <person name="Carvalho G."/>
            <person name="Nielsen K.L."/>
            <person name="Barreto Crespo M.T."/>
            <person name="Stensballe A."/>
            <person name="Nielsen J.L."/>
        </authorList>
    </citation>
    <scope>NUCLEOTIDE SEQUENCE [LARGE SCALE GENOMIC DNA]</scope>
    <source>
        <strain evidence="2 3">I11</strain>
    </source>
</reference>
<accession>H0E004</accession>
<evidence type="ECO:0000313" key="2">
    <source>
        <dbReference type="EMBL" id="EHN12963.1"/>
    </source>
</evidence>
<feature type="signal peptide" evidence="1">
    <location>
        <begin position="1"/>
        <end position="17"/>
    </location>
</feature>
<name>H0E004_9ACTN</name>
<evidence type="ECO:0000256" key="1">
    <source>
        <dbReference type="SAM" id="SignalP"/>
    </source>
</evidence>
<keyword evidence="1" id="KW-0732">Signal</keyword>
<sequence>MAVATALAAGPAATASAAGPSVQVSATPIAKPLATKATKATVAVRNAGKGTIRGLTLTVSPAKGVTVTVSGAEKGRRSRKLRSLRAGRTVRIGVAVRRTSKGPKSGSLGLKVVRKGRTVARGKLAFGVKPGQSTDPNSLAGRYFWGSTYTVSGIQQHTLYFTGSNLVFTSDAESAWPTCTAVTDTCKSYSYDAAKKQLTIDGQPATLEGRKLTLDGDAYLEFGYPPAGARWDTQVTYSNSSGICPLSCSYYTENLTFRPDGTFIRDAVASGSGPIVDWASIPPNSKGTYEVRADHTLRLAFADGSERIETIGLYLNDDGSLQAAGEGMVLGGDGYFDIRDK</sequence>
<feature type="chain" id="PRO_5003531784" evidence="1">
    <location>
        <begin position="18"/>
        <end position="341"/>
    </location>
</feature>
<gene>
    <name evidence="2" type="ORF">PAI11_01090</name>
</gene>
<evidence type="ECO:0000313" key="3">
    <source>
        <dbReference type="Proteomes" id="UP000005143"/>
    </source>
</evidence>
<keyword evidence="3" id="KW-1185">Reference proteome</keyword>
<comment type="caution">
    <text evidence="2">The sequence shown here is derived from an EMBL/GenBank/DDBJ whole genome shotgun (WGS) entry which is preliminary data.</text>
</comment>
<organism evidence="2 3">
    <name type="scientific">Patulibacter medicamentivorans</name>
    <dbReference type="NCBI Taxonomy" id="1097667"/>
    <lineage>
        <taxon>Bacteria</taxon>
        <taxon>Bacillati</taxon>
        <taxon>Actinomycetota</taxon>
        <taxon>Thermoleophilia</taxon>
        <taxon>Solirubrobacterales</taxon>
        <taxon>Patulibacteraceae</taxon>
        <taxon>Patulibacter</taxon>
    </lineage>
</organism>
<dbReference type="EMBL" id="AGUD01000004">
    <property type="protein sequence ID" value="EHN12963.1"/>
    <property type="molecule type" value="Genomic_DNA"/>
</dbReference>
<proteinExistence type="predicted"/>
<dbReference type="Proteomes" id="UP000005143">
    <property type="component" value="Unassembled WGS sequence"/>
</dbReference>
<dbReference type="AlphaFoldDB" id="H0E004"/>